<gene>
    <name evidence="1" type="ORF">DW921_10510</name>
</gene>
<evidence type="ECO:0000313" key="1">
    <source>
        <dbReference type="EMBL" id="RHA74476.1"/>
    </source>
</evidence>
<sequence>MKCLVNPWSFPVFLRFVVQRYCGREKHQVPLTLSDGGLSGSLPQFVPNWVFRKVLCPHTCLILPDVRSEGMHVKRFSRPRSSKGLHKREKNRIRNHQKYLLWTIQNYPELPSPNVTRLLPKSSPTL</sequence>
<protein>
    <submittedName>
        <fullName evidence="1">Uncharacterized protein</fullName>
    </submittedName>
</protein>
<dbReference type="Proteomes" id="UP000283855">
    <property type="component" value="Unassembled WGS sequence"/>
</dbReference>
<reference evidence="1 2" key="1">
    <citation type="submission" date="2018-08" db="EMBL/GenBank/DDBJ databases">
        <title>A genome reference for cultivated species of the human gut microbiota.</title>
        <authorList>
            <person name="Zou Y."/>
            <person name="Xue W."/>
            <person name="Luo G."/>
        </authorList>
    </citation>
    <scope>NUCLEOTIDE SEQUENCE [LARGE SCALE GENOMIC DNA]</scope>
    <source>
        <strain evidence="1 2">AM42-38</strain>
    </source>
</reference>
<dbReference type="EMBL" id="QSFT01000023">
    <property type="protein sequence ID" value="RHA74476.1"/>
    <property type="molecule type" value="Genomic_DNA"/>
</dbReference>
<evidence type="ECO:0000313" key="2">
    <source>
        <dbReference type="Proteomes" id="UP000283855"/>
    </source>
</evidence>
<comment type="caution">
    <text evidence="1">The sequence shown here is derived from an EMBL/GenBank/DDBJ whole genome shotgun (WGS) entry which is preliminary data.</text>
</comment>
<proteinExistence type="predicted"/>
<name>A0A413SXX3_9BACT</name>
<organism evidence="1 2">
    <name type="scientific">Phocaeicola coprophilus</name>
    <dbReference type="NCBI Taxonomy" id="387090"/>
    <lineage>
        <taxon>Bacteria</taxon>
        <taxon>Pseudomonadati</taxon>
        <taxon>Bacteroidota</taxon>
        <taxon>Bacteroidia</taxon>
        <taxon>Bacteroidales</taxon>
        <taxon>Bacteroidaceae</taxon>
        <taxon>Phocaeicola</taxon>
    </lineage>
</organism>
<accession>A0A413SXX3</accession>
<dbReference type="AlphaFoldDB" id="A0A413SXX3"/>